<dbReference type="InterPro" id="IPR001261">
    <property type="entry name" value="ArgE/DapE_CS"/>
</dbReference>
<gene>
    <name evidence="7" type="ORF">LVJ94_14030</name>
</gene>
<keyword evidence="5" id="KW-0862">Zinc</keyword>
<keyword evidence="3" id="KW-0479">Metal-binding</keyword>
<dbReference type="Proteomes" id="UP001374803">
    <property type="component" value="Chromosome"/>
</dbReference>
<evidence type="ECO:0000256" key="3">
    <source>
        <dbReference type="ARBA" id="ARBA00022723"/>
    </source>
</evidence>
<evidence type="ECO:0000256" key="5">
    <source>
        <dbReference type="ARBA" id="ARBA00022833"/>
    </source>
</evidence>
<evidence type="ECO:0000313" key="7">
    <source>
        <dbReference type="EMBL" id="WXB08351.1"/>
    </source>
</evidence>
<evidence type="ECO:0000256" key="1">
    <source>
        <dbReference type="ARBA" id="ARBA00006247"/>
    </source>
</evidence>
<dbReference type="InterPro" id="IPR036264">
    <property type="entry name" value="Bact_exopeptidase_dim_dom"/>
</dbReference>
<dbReference type="EMBL" id="CP089983">
    <property type="protein sequence ID" value="WXB08351.1"/>
    <property type="molecule type" value="Genomic_DNA"/>
</dbReference>
<protein>
    <submittedName>
        <fullName evidence="7">M20 family peptidase</fullName>
    </submittedName>
</protein>
<dbReference type="PANTHER" id="PTHR45962">
    <property type="entry name" value="N-FATTY-ACYL-AMINO ACID SYNTHASE/HYDROLASE PM20D1"/>
    <property type="match status" value="1"/>
</dbReference>
<keyword evidence="8" id="KW-1185">Reference proteome</keyword>
<dbReference type="PROSITE" id="PS00758">
    <property type="entry name" value="ARGE_DAPE_CPG2_1"/>
    <property type="match status" value="1"/>
</dbReference>
<sequence>MRFRRVFLRGSKVVAAMLLVLVAVLIANTLRQGRRGAAAPSPARAGAVDAARVAEHLARALQFKTVSHAEPSEDDAAQFEGLQRYLAETYPKVHAALAREVIGGRALVYTWRGSDPSLRPILLAAHQDVVPVEPGTEGTWTHPPFEGMVADGFVWGRGAIDDKGSVVAILEAVEALLAEHVTPRRSVVIALGCDEEVGGMAGAKAMAASFAAKGMRFEYVLDEGSMVTHGIVPEASSPVALIGLTEKGMATIELAVDTPTGHSSMPPPRTSVGVLARAIDRLEAHPMPPRLTPMTRQLLEAIAPDLSFGKRVVASNLWLFSPLVVSAMTTHEASNAAVRTTTAPTVFHAGVRANVLPATARALVNFRILPGDTVEGVLAHAKQTVADDRVQVKLHDTFASDPPPVSTHDSPAFRAIEAAVRELFPEAIVAPTLVLGATDARHYTSLAEGVYHFSPFVVGPQDLPRVHGTDERTPVGGLATAVLFYERLLRE</sequence>
<dbReference type="Gene3D" id="1.10.150.900">
    <property type="match status" value="1"/>
</dbReference>
<dbReference type="NCBIfam" id="NF006113">
    <property type="entry name" value="PRK08262.1-4"/>
    <property type="match status" value="1"/>
</dbReference>
<dbReference type="SUPFAM" id="SSF55031">
    <property type="entry name" value="Bacterial exopeptidase dimerisation domain"/>
    <property type="match status" value="1"/>
</dbReference>
<dbReference type="Pfam" id="PF07687">
    <property type="entry name" value="M20_dimer"/>
    <property type="match status" value="1"/>
</dbReference>
<dbReference type="PROSITE" id="PS00759">
    <property type="entry name" value="ARGE_DAPE_CPG2_2"/>
    <property type="match status" value="1"/>
</dbReference>
<comment type="similarity">
    <text evidence="1">Belongs to the peptidase M20A family.</text>
</comment>
<dbReference type="Pfam" id="PF01546">
    <property type="entry name" value="Peptidase_M20"/>
    <property type="match status" value="1"/>
</dbReference>
<dbReference type="PANTHER" id="PTHR45962:SF1">
    <property type="entry name" value="N-FATTY-ACYL-AMINO ACID SYNTHASE_HYDROLASE PM20D1"/>
    <property type="match status" value="1"/>
</dbReference>
<proteinExistence type="inferred from homology"/>
<evidence type="ECO:0000259" key="6">
    <source>
        <dbReference type="Pfam" id="PF07687"/>
    </source>
</evidence>
<evidence type="ECO:0000256" key="2">
    <source>
        <dbReference type="ARBA" id="ARBA00022670"/>
    </source>
</evidence>
<keyword evidence="4" id="KW-0378">Hydrolase</keyword>
<dbReference type="Gene3D" id="3.40.630.10">
    <property type="entry name" value="Zn peptidases"/>
    <property type="match status" value="1"/>
</dbReference>
<accession>A0ABZ2LGQ2</accession>
<dbReference type="InterPro" id="IPR011650">
    <property type="entry name" value="Peptidase_M20_dimer"/>
</dbReference>
<evidence type="ECO:0000256" key="4">
    <source>
        <dbReference type="ARBA" id="ARBA00022801"/>
    </source>
</evidence>
<keyword evidence="2" id="KW-0645">Protease</keyword>
<organism evidence="7 8">
    <name type="scientific">Pendulispora rubella</name>
    <dbReference type="NCBI Taxonomy" id="2741070"/>
    <lineage>
        <taxon>Bacteria</taxon>
        <taxon>Pseudomonadati</taxon>
        <taxon>Myxococcota</taxon>
        <taxon>Myxococcia</taxon>
        <taxon>Myxococcales</taxon>
        <taxon>Sorangiineae</taxon>
        <taxon>Pendulisporaceae</taxon>
        <taxon>Pendulispora</taxon>
    </lineage>
</organism>
<feature type="domain" description="Peptidase M20 dimerisation" evidence="6">
    <location>
        <begin position="245"/>
        <end position="386"/>
    </location>
</feature>
<dbReference type="SUPFAM" id="SSF53187">
    <property type="entry name" value="Zn-dependent exopeptidases"/>
    <property type="match status" value="1"/>
</dbReference>
<dbReference type="RefSeq" id="WP_394838025.1">
    <property type="nucleotide sequence ID" value="NZ_CP089929.1"/>
</dbReference>
<dbReference type="Gene3D" id="3.30.70.360">
    <property type="match status" value="1"/>
</dbReference>
<dbReference type="InterPro" id="IPR047177">
    <property type="entry name" value="Pept_M20A"/>
</dbReference>
<name>A0ABZ2LGQ2_9BACT</name>
<evidence type="ECO:0000313" key="8">
    <source>
        <dbReference type="Proteomes" id="UP001374803"/>
    </source>
</evidence>
<dbReference type="InterPro" id="IPR002933">
    <property type="entry name" value="Peptidase_M20"/>
</dbReference>
<reference evidence="7" key="1">
    <citation type="submission" date="2021-12" db="EMBL/GenBank/DDBJ databases">
        <title>Discovery of the Pendulisporaceae a myxobacterial family with distinct sporulation behavior and unique specialized metabolism.</title>
        <authorList>
            <person name="Garcia R."/>
            <person name="Popoff A."/>
            <person name="Bader C.D."/>
            <person name="Loehr J."/>
            <person name="Walesch S."/>
            <person name="Walt C."/>
            <person name="Boldt J."/>
            <person name="Bunk B."/>
            <person name="Haeckl F.J.F.P.J."/>
            <person name="Gunesch A.P."/>
            <person name="Birkelbach J."/>
            <person name="Nuebel U."/>
            <person name="Pietschmann T."/>
            <person name="Bach T."/>
            <person name="Mueller R."/>
        </authorList>
    </citation>
    <scope>NUCLEOTIDE SEQUENCE</scope>
    <source>
        <strain evidence="7">MSr11367</strain>
    </source>
</reference>